<feature type="region of interest" description="Disordered" evidence="4">
    <location>
        <begin position="1"/>
        <end position="30"/>
    </location>
</feature>
<organism evidence="6 7">
    <name type="scientific">Cyanobium gracile UHCC 0281</name>
    <dbReference type="NCBI Taxonomy" id="3110309"/>
    <lineage>
        <taxon>Bacteria</taxon>
        <taxon>Bacillati</taxon>
        <taxon>Cyanobacteriota</taxon>
        <taxon>Cyanophyceae</taxon>
        <taxon>Synechococcales</taxon>
        <taxon>Prochlorococcaceae</taxon>
        <taxon>Cyanobium</taxon>
    </lineage>
</organism>
<gene>
    <name evidence="6" type="primary">grrP</name>
    <name evidence="6" type="ORF">VB739_16270</name>
</gene>
<dbReference type="SUPFAM" id="SSF53850">
    <property type="entry name" value="Periplasmic binding protein-like II"/>
    <property type="match status" value="1"/>
</dbReference>
<dbReference type="PANTHER" id="PTHR30085">
    <property type="entry name" value="AMINO ACID ABC TRANSPORTER PERMEASE"/>
    <property type="match status" value="1"/>
</dbReference>
<dbReference type="InterPro" id="IPR051455">
    <property type="entry name" value="Bact_solute-bind_prot3"/>
</dbReference>
<evidence type="ECO:0000256" key="2">
    <source>
        <dbReference type="ARBA" id="ARBA00022448"/>
    </source>
</evidence>
<evidence type="ECO:0000256" key="3">
    <source>
        <dbReference type="ARBA" id="ARBA00022729"/>
    </source>
</evidence>
<dbReference type="NCBIfam" id="TIGR04262">
    <property type="entry name" value="orph_peri_GRRM"/>
    <property type="match status" value="1"/>
</dbReference>
<reference evidence="6 7" key="1">
    <citation type="submission" date="2023-12" db="EMBL/GenBank/DDBJ databases">
        <title>Baltic Sea Cyanobacteria.</title>
        <authorList>
            <person name="Delbaje E."/>
            <person name="Fewer D.P."/>
            <person name="Shishido T.K."/>
        </authorList>
    </citation>
    <scope>NUCLEOTIDE SEQUENCE [LARGE SCALE GENOMIC DNA]</scope>
    <source>
        <strain evidence="6 7">UHCC 0281</strain>
    </source>
</reference>
<comment type="caution">
    <text evidence="6">The sequence shown here is derived from an EMBL/GenBank/DDBJ whole genome shotgun (WGS) entry which is preliminary data.</text>
</comment>
<dbReference type="Proteomes" id="UP001302329">
    <property type="component" value="Unassembled WGS sequence"/>
</dbReference>
<name>A0ABU5T006_9CYAN</name>
<keyword evidence="3" id="KW-0732">Signal</keyword>
<sequence>MTPEPTRVPQRPVPPPALAQPTSQPQAAPIGVAARPRRCAVVGSSLLLALVTALGSPLAARAESVLEQAARTGEITMAGPTDMVPLAYLDAGKTLVGYSLDVARLIEAEVSTYLNRPVKIVYTANADPLAVFRDVSRGDVDLACGVQFTWEREMYVDFSMPFALSGIRVLTRQGGLDGSAASMAGKRIGVVKDSLGSATIAAVQPTAVRVPFAGIEPAVRALLAGQVDGVGGDSLLLAGALQSLGGKGYGLVPAEAFSRFAVGCILPEDNSTFRNLVNLAIARLVQGYLDDEPAAVASVNRWLGPKGILELPPDVIKAYFQSVLLNYERVRPLSATTPSTVAPTSPAR</sequence>
<evidence type="ECO:0000313" key="7">
    <source>
        <dbReference type="Proteomes" id="UP001302329"/>
    </source>
</evidence>
<evidence type="ECO:0000259" key="5">
    <source>
        <dbReference type="SMART" id="SM00062"/>
    </source>
</evidence>
<keyword evidence="2" id="KW-0813">Transport</keyword>
<evidence type="ECO:0000256" key="4">
    <source>
        <dbReference type="SAM" id="MobiDB-lite"/>
    </source>
</evidence>
<dbReference type="Pfam" id="PF00497">
    <property type="entry name" value="SBP_bac_3"/>
    <property type="match status" value="1"/>
</dbReference>
<dbReference type="Gene3D" id="3.40.190.10">
    <property type="entry name" value="Periplasmic binding protein-like II"/>
    <property type="match status" value="2"/>
</dbReference>
<comment type="similarity">
    <text evidence="1">Belongs to the bacterial solute-binding protein 3 family.</text>
</comment>
<protein>
    <submittedName>
        <fullName evidence="6">Extracellular substrate binding-like orphan protein GrrP</fullName>
    </submittedName>
</protein>
<evidence type="ECO:0000256" key="1">
    <source>
        <dbReference type="ARBA" id="ARBA00010333"/>
    </source>
</evidence>
<proteinExistence type="inferred from homology"/>
<dbReference type="RefSeq" id="WP_323358045.1">
    <property type="nucleotide sequence ID" value="NZ_JAYGHY010000102.1"/>
</dbReference>
<dbReference type="InterPro" id="IPR001638">
    <property type="entry name" value="Solute-binding_3/MltF_N"/>
</dbReference>
<dbReference type="InterPro" id="IPR026358">
    <property type="entry name" value="Orph_peri_GRRM"/>
</dbReference>
<dbReference type="PANTHER" id="PTHR30085:SF6">
    <property type="entry name" value="ABC TRANSPORTER GLUTAMINE-BINDING PROTEIN GLNH"/>
    <property type="match status" value="1"/>
</dbReference>
<keyword evidence="7" id="KW-1185">Reference proteome</keyword>
<feature type="domain" description="Solute-binding protein family 3/N-terminal" evidence="5">
    <location>
        <begin position="74"/>
        <end position="306"/>
    </location>
</feature>
<feature type="compositionally biased region" description="Low complexity" evidence="4">
    <location>
        <begin position="1"/>
        <end position="10"/>
    </location>
</feature>
<evidence type="ECO:0000313" key="6">
    <source>
        <dbReference type="EMBL" id="MEA5444113.1"/>
    </source>
</evidence>
<dbReference type="SMART" id="SM00062">
    <property type="entry name" value="PBPb"/>
    <property type="match status" value="1"/>
</dbReference>
<accession>A0ABU5T006</accession>
<dbReference type="EMBL" id="JAYGHY010000102">
    <property type="protein sequence ID" value="MEA5444113.1"/>
    <property type="molecule type" value="Genomic_DNA"/>
</dbReference>